<dbReference type="PATRIC" id="fig|1423813.3.peg.2519"/>
<dbReference type="AlphaFoldDB" id="A0A0R2A596"/>
<gene>
    <name evidence="1" type="ORF">FC26_GL002472</name>
</gene>
<evidence type="ECO:0000313" key="1">
    <source>
        <dbReference type="EMBL" id="KRM62408.1"/>
    </source>
</evidence>
<proteinExistence type="predicted"/>
<name>A0A0R2A596_9LACO</name>
<evidence type="ECO:0000313" key="2">
    <source>
        <dbReference type="Proteomes" id="UP000051733"/>
    </source>
</evidence>
<dbReference type="Proteomes" id="UP000051733">
    <property type="component" value="Unassembled WGS sequence"/>
</dbReference>
<comment type="caution">
    <text evidence="1">The sequence shown here is derived from an EMBL/GenBank/DDBJ whole genome shotgun (WGS) entry which is preliminary data.</text>
</comment>
<organism evidence="1 2">
    <name type="scientific">Paucilactobacillus vaccinostercus DSM 20634</name>
    <dbReference type="NCBI Taxonomy" id="1423813"/>
    <lineage>
        <taxon>Bacteria</taxon>
        <taxon>Bacillati</taxon>
        <taxon>Bacillota</taxon>
        <taxon>Bacilli</taxon>
        <taxon>Lactobacillales</taxon>
        <taxon>Lactobacillaceae</taxon>
        <taxon>Paucilactobacillus</taxon>
    </lineage>
</organism>
<keyword evidence="2" id="KW-1185">Reference proteome</keyword>
<protein>
    <submittedName>
        <fullName evidence="1">Uncharacterized protein</fullName>
    </submittedName>
</protein>
<dbReference type="EMBL" id="AYYY01000006">
    <property type="protein sequence ID" value="KRM62408.1"/>
    <property type="molecule type" value="Genomic_DNA"/>
</dbReference>
<accession>A0A0R2A596</accession>
<sequence>MGLMLQSVEKNERRTKLKKYRGILLARISNNVLLHDHLTVGTHNPGEHRDTCTACQEYLKDKKEFDMVGELLACHETPTNIDYSATPKHYFYVIEDTRQNHYVIRAYNKEHALSLLEDVDGFVLARHPEQISKKEALDLVIKYEGQASEKQIVQYLRENEYYVGPIMSNLHVSLVANY</sequence>
<reference evidence="1 2" key="1">
    <citation type="journal article" date="2015" name="Genome Announc.">
        <title>Expanding the biotechnology potential of lactobacilli through comparative genomics of 213 strains and associated genera.</title>
        <authorList>
            <person name="Sun Z."/>
            <person name="Harris H.M."/>
            <person name="McCann A."/>
            <person name="Guo C."/>
            <person name="Argimon S."/>
            <person name="Zhang W."/>
            <person name="Yang X."/>
            <person name="Jeffery I.B."/>
            <person name="Cooney J.C."/>
            <person name="Kagawa T.F."/>
            <person name="Liu W."/>
            <person name="Song Y."/>
            <person name="Salvetti E."/>
            <person name="Wrobel A."/>
            <person name="Rasinkangas P."/>
            <person name="Parkhill J."/>
            <person name="Rea M.C."/>
            <person name="O'Sullivan O."/>
            <person name="Ritari J."/>
            <person name="Douillard F.P."/>
            <person name="Paul Ross R."/>
            <person name="Yang R."/>
            <person name="Briner A.E."/>
            <person name="Felis G.E."/>
            <person name="de Vos W.M."/>
            <person name="Barrangou R."/>
            <person name="Klaenhammer T.R."/>
            <person name="Caufield P.W."/>
            <person name="Cui Y."/>
            <person name="Zhang H."/>
            <person name="O'Toole P.W."/>
        </authorList>
    </citation>
    <scope>NUCLEOTIDE SEQUENCE [LARGE SCALE GENOMIC DNA]</scope>
    <source>
        <strain evidence="1 2">DSM 20634</strain>
    </source>
</reference>